<name>A0A6M4JR44_BACSU</name>
<dbReference type="InterPro" id="IPR024295">
    <property type="entry name" value="DUF2705"/>
</dbReference>
<keyword evidence="1" id="KW-0812">Transmembrane</keyword>
<gene>
    <name evidence="2" type="ORF">HIR78_23145</name>
</gene>
<protein>
    <submittedName>
        <fullName evidence="2">DUF2705 family protein</fullName>
    </submittedName>
</protein>
<dbReference type="SMR" id="A0A6M4JR44"/>
<keyword evidence="1" id="KW-0472">Membrane</keyword>
<dbReference type="KEGG" id="bsu:BSU40610"/>
<feature type="transmembrane region" description="Helical" evidence="1">
    <location>
        <begin position="87"/>
        <end position="116"/>
    </location>
</feature>
<feature type="transmembrane region" description="Helical" evidence="1">
    <location>
        <begin position="136"/>
        <end position="156"/>
    </location>
</feature>
<accession>A0A6M4JR44</accession>
<proteinExistence type="predicted"/>
<dbReference type="RefSeq" id="WP_003243304.1">
    <property type="nucleotide sequence ID" value="NC_000964.3"/>
</dbReference>
<dbReference type="EMBL" id="CP052842">
    <property type="protein sequence ID" value="QJP90730.1"/>
    <property type="molecule type" value="Genomic_DNA"/>
</dbReference>
<dbReference type="OrthoDB" id="2935474at2"/>
<feature type="transmembrane region" description="Helical" evidence="1">
    <location>
        <begin position="218"/>
        <end position="237"/>
    </location>
</feature>
<sequence>MRIKGFFITLVAIIFQASLSSYNNNKNVFPFLDGIPISTSGHYEYQNILLWFVPIVSLSFCFSGSIRDTYISYEQLKLVREHSRVKWVTSQFLIITVVLLIFTLSQIAIFYIYSLVSLHNLDINSVINKRFVMMTLMYYLTLLNLFSFQLFMELYYKSQIAQLNISVYIIFSLILAKKLVQLNSPKVIHYFLIPNYSNGLRTGLSYYSQSGTAIIEPLLGLFIIIILQISIVILSVLKFKKIDMLKSEGLQ</sequence>
<organism evidence="2">
    <name type="scientific">Bacillus subtilis (strain 168)</name>
    <dbReference type="NCBI Taxonomy" id="224308"/>
    <lineage>
        <taxon>Bacteria</taxon>
        <taxon>Bacillati</taxon>
        <taxon>Bacillota</taxon>
        <taxon>Bacilli</taxon>
        <taxon>Bacillales</taxon>
        <taxon>Bacillaceae</taxon>
        <taxon>Bacillus</taxon>
    </lineage>
</organism>
<evidence type="ECO:0000313" key="2">
    <source>
        <dbReference type="EMBL" id="QJP90730.1"/>
    </source>
</evidence>
<feature type="transmembrane region" description="Helical" evidence="1">
    <location>
        <begin position="48"/>
        <end position="66"/>
    </location>
</feature>
<dbReference type="AlphaFoldDB" id="A0A6M4JR44"/>
<dbReference type="Pfam" id="PF10920">
    <property type="entry name" value="DUF2705"/>
    <property type="match status" value="1"/>
</dbReference>
<keyword evidence="1" id="KW-1133">Transmembrane helix</keyword>
<evidence type="ECO:0000256" key="1">
    <source>
        <dbReference type="SAM" id="Phobius"/>
    </source>
</evidence>
<reference evidence="2" key="1">
    <citation type="submission" date="2020-04" db="EMBL/GenBank/DDBJ databases">
        <title>Phage recombination drives evolution of spore-forming Bacilli.</title>
        <authorList>
            <person name="Dragos A."/>
            <person name="Kovacs A.T."/>
        </authorList>
    </citation>
    <scope>NUCLEOTIDE SEQUENCE</scope>
    <source>
        <strain evidence="2">168</strain>
    </source>
</reference>
<feature type="transmembrane region" description="Helical" evidence="1">
    <location>
        <begin position="163"/>
        <end position="180"/>
    </location>
</feature>